<accession>A0A367EL98</accession>
<dbReference type="AlphaFoldDB" id="A0A367EL98"/>
<comment type="caution">
    <text evidence="4">The sequence shown here is derived from an EMBL/GenBank/DDBJ whole genome shotgun (WGS) entry which is preliminary data.</text>
</comment>
<dbReference type="InterPro" id="IPR058488">
    <property type="entry name" value="DUF8175"/>
</dbReference>
<proteinExistence type="predicted"/>
<dbReference type="Pfam" id="PF26526">
    <property type="entry name" value="DUF8175"/>
    <property type="match status" value="1"/>
</dbReference>
<feature type="region of interest" description="Disordered" evidence="1">
    <location>
        <begin position="1"/>
        <end position="51"/>
    </location>
</feature>
<sequence>MNIGGGDEYDGRTRTSDYGPGASEGSRTTTRTRLPGNEAGGSGGRPPTRPGRSLITVVAVVVLLIAAIAFANRGGGGGEGGGDASDDSRGGGSRAQPTAPTGEKPVKNSSDTTIPSGFPHTEQGAQSAAANYAVALVSADMMKKSERRGIIDQIYAPGQVDATLRKMDKAYSPKFLSKIGLDENGSPAKGVEFVSRTVPLGTKVRKYDDDSARLDVWCTGVFGNAGKKSTNPVRNDWFTLSLDLEWADGDWRVQDFSQKEGPAPVNGDNRAAGAKEISDAVDKFGGFTYAR</sequence>
<evidence type="ECO:0000313" key="5">
    <source>
        <dbReference type="Proteomes" id="UP000253507"/>
    </source>
</evidence>
<evidence type="ECO:0000313" key="4">
    <source>
        <dbReference type="EMBL" id="RCG18167.1"/>
    </source>
</evidence>
<keyword evidence="2" id="KW-0472">Membrane</keyword>
<evidence type="ECO:0000256" key="1">
    <source>
        <dbReference type="SAM" id="MobiDB-lite"/>
    </source>
</evidence>
<keyword evidence="2" id="KW-0812">Transmembrane</keyword>
<keyword evidence="5" id="KW-1185">Reference proteome</keyword>
<protein>
    <recommendedName>
        <fullName evidence="3">DUF8175 domain-containing protein</fullName>
    </recommendedName>
</protein>
<evidence type="ECO:0000259" key="3">
    <source>
        <dbReference type="Pfam" id="PF26526"/>
    </source>
</evidence>
<name>A0A367EL98_9ACTN</name>
<reference evidence="4 5" key="1">
    <citation type="submission" date="2018-06" db="EMBL/GenBank/DDBJ databases">
        <title>Streptomyces reniochalinae sp. nov. and Streptomyces diacarnus sp. nov. from marine sponges.</title>
        <authorList>
            <person name="Li L."/>
        </authorList>
    </citation>
    <scope>NUCLEOTIDE SEQUENCE [LARGE SCALE GENOMIC DNA]</scope>
    <source>
        <strain evidence="4 5">LHW50302</strain>
    </source>
</reference>
<evidence type="ECO:0000256" key="2">
    <source>
        <dbReference type="SAM" id="Phobius"/>
    </source>
</evidence>
<dbReference type="Proteomes" id="UP000253507">
    <property type="component" value="Unassembled WGS sequence"/>
</dbReference>
<organism evidence="4 5">
    <name type="scientific">Streptomyces reniochalinae</name>
    <dbReference type="NCBI Taxonomy" id="2250578"/>
    <lineage>
        <taxon>Bacteria</taxon>
        <taxon>Bacillati</taxon>
        <taxon>Actinomycetota</taxon>
        <taxon>Actinomycetes</taxon>
        <taxon>Kitasatosporales</taxon>
        <taxon>Streptomycetaceae</taxon>
        <taxon>Streptomyces</taxon>
    </lineage>
</organism>
<feature type="domain" description="DUF8175" evidence="3">
    <location>
        <begin position="111"/>
        <end position="260"/>
    </location>
</feature>
<feature type="compositionally biased region" description="Gly residues" evidence="1">
    <location>
        <begin position="74"/>
        <end position="83"/>
    </location>
</feature>
<feature type="transmembrane region" description="Helical" evidence="2">
    <location>
        <begin position="53"/>
        <end position="71"/>
    </location>
</feature>
<gene>
    <name evidence="4" type="ORF">DQ392_16090</name>
</gene>
<dbReference type="RefSeq" id="WP_114016280.1">
    <property type="nucleotide sequence ID" value="NZ_QOIM01000034.1"/>
</dbReference>
<dbReference type="EMBL" id="QOIM01000034">
    <property type="protein sequence ID" value="RCG18167.1"/>
    <property type="molecule type" value="Genomic_DNA"/>
</dbReference>
<feature type="region of interest" description="Disordered" evidence="1">
    <location>
        <begin position="74"/>
        <end position="124"/>
    </location>
</feature>
<dbReference type="OrthoDB" id="3209305at2"/>
<keyword evidence="2" id="KW-1133">Transmembrane helix</keyword>